<keyword evidence="1" id="KW-0812">Transmembrane</keyword>
<accession>I4BWJ8</accession>
<sequence length="148" mass="15884" precursor="true">MKYRDWFLILFVTSVIMAISNLIGYKTSIIDSIPGIAILCGIALLGQFLSQIIPVKLPMILYVTTLGLILASPISPISGIVLQYTNKIAFMAPVTVVGAITGISIGKDYAEFKRVGWKFLIIGLLIIAGTFIGSAIVAQLVLKATGRI</sequence>
<dbReference type="Proteomes" id="UP000006061">
    <property type="component" value="Chromosome"/>
</dbReference>
<feature type="transmembrane region" description="Helical" evidence="1">
    <location>
        <begin position="117"/>
        <end position="142"/>
    </location>
</feature>
<proteinExistence type="predicted"/>
<evidence type="ECO:0000313" key="2">
    <source>
        <dbReference type="EMBL" id="AFM21655.1"/>
    </source>
</evidence>
<reference evidence="3" key="1">
    <citation type="journal article" date="2013" name="Stand. Genomic Sci.">
        <title>Complete genome sequence of the moderate thermophile Anaerobaculum mobile type strain (NGA(T)).</title>
        <authorList>
            <person name="Mavromatis K."/>
            <person name="Stackebrandt E."/>
            <person name="Held B."/>
            <person name="Lapidus A."/>
            <person name="Nolan M."/>
            <person name="Lucas S."/>
            <person name="Hammon N."/>
            <person name="Deshpande S."/>
            <person name="Cheng J.F."/>
            <person name="Tapia R."/>
            <person name="Goodwin L.A."/>
            <person name="Pitluck S."/>
            <person name="Liolios K."/>
            <person name="Pagani I."/>
            <person name="Ivanova N."/>
            <person name="Mikhailova N."/>
            <person name="Huntemann M."/>
            <person name="Pati A."/>
            <person name="Chen A."/>
            <person name="Palaniappan K."/>
            <person name="Land M."/>
            <person name="Rohde M."/>
            <person name="Spring S."/>
            <person name="Goker M."/>
            <person name="Woyke T."/>
            <person name="Detter J.C."/>
            <person name="Bristow J."/>
            <person name="Eisen J.A."/>
            <person name="Markowitz V."/>
            <person name="Hugenholtz P."/>
            <person name="Klenk H.P."/>
            <person name="Kyrpides N.C."/>
        </authorList>
    </citation>
    <scope>NUCLEOTIDE SEQUENCE</scope>
    <source>
        <strain evidence="3">ATCC BAA-54 / DSM 13181 / NGA</strain>
    </source>
</reference>
<keyword evidence="1" id="KW-1133">Transmembrane helix</keyword>
<dbReference type="KEGG" id="amo:Anamo_1030"/>
<feature type="transmembrane region" description="Helical" evidence="1">
    <location>
        <begin position="88"/>
        <end position="105"/>
    </location>
</feature>
<evidence type="ECO:0000313" key="3">
    <source>
        <dbReference type="Proteomes" id="UP000006061"/>
    </source>
</evidence>
<feature type="transmembrane region" description="Helical" evidence="1">
    <location>
        <begin position="59"/>
        <end position="81"/>
    </location>
</feature>
<evidence type="ECO:0008006" key="4">
    <source>
        <dbReference type="Google" id="ProtNLM"/>
    </source>
</evidence>
<feature type="transmembrane region" description="Helical" evidence="1">
    <location>
        <begin position="6"/>
        <end position="24"/>
    </location>
</feature>
<dbReference type="eggNOG" id="ENOG5031UAF">
    <property type="taxonomic scope" value="Bacteria"/>
</dbReference>
<keyword evidence="3" id="KW-1185">Reference proteome</keyword>
<dbReference type="HOGENOM" id="CLU_132472_1_0_0"/>
<feature type="transmembrane region" description="Helical" evidence="1">
    <location>
        <begin position="36"/>
        <end position="53"/>
    </location>
</feature>
<dbReference type="EMBL" id="CP003198">
    <property type="protein sequence ID" value="AFM21655.1"/>
    <property type="molecule type" value="Genomic_DNA"/>
</dbReference>
<organism evidence="2 3">
    <name type="scientific">Acetomicrobium mobile (strain ATCC BAA-54 / DSM 13181 / JCM 12221 / NGA)</name>
    <name type="common">Anaerobaculum mobile</name>
    <dbReference type="NCBI Taxonomy" id="891968"/>
    <lineage>
        <taxon>Bacteria</taxon>
        <taxon>Thermotogati</taxon>
        <taxon>Synergistota</taxon>
        <taxon>Synergistia</taxon>
        <taxon>Synergistales</taxon>
        <taxon>Acetomicrobiaceae</taxon>
        <taxon>Acetomicrobium</taxon>
    </lineage>
</organism>
<dbReference type="AlphaFoldDB" id="I4BWJ8"/>
<evidence type="ECO:0000256" key="1">
    <source>
        <dbReference type="SAM" id="Phobius"/>
    </source>
</evidence>
<protein>
    <recommendedName>
        <fullName evidence="4">DUF340 domain-containing protein</fullName>
    </recommendedName>
</protein>
<gene>
    <name evidence="2" type="ordered locus">Anamo_1030</name>
</gene>
<keyword evidence="1" id="KW-0472">Membrane</keyword>
<dbReference type="STRING" id="891968.Anamo_1030"/>
<name>I4BWJ8_ACEMN</name>